<protein>
    <submittedName>
        <fullName evidence="6">Carbohydrate ABC transporter substrate-binding protein</fullName>
    </submittedName>
</protein>
<name>A0A8J8SIB3_9FIRM</name>
<dbReference type="KEGG" id="vpy:HZI73_21580"/>
<comment type="similarity">
    <text evidence="1">Belongs to the bacterial solute-binding protein 1 family.</text>
</comment>
<organism evidence="6 7">
    <name type="scientific">Vallitalea pronyensis</name>
    <dbReference type="NCBI Taxonomy" id="1348613"/>
    <lineage>
        <taxon>Bacteria</taxon>
        <taxon>Bacillati</taxon>
        <taxon>Bacillota</taxon>
        <taxon>Clostridia</taxon>
        <taxon>Lachnospirales</taxon>
        <taxon>Vallitaleaceae</taxon>
        <taxon>Vallitalea</taxon>
    </lineage>
</organism>
<dbReference type="GO" id="GO:1901982">
    <property type="term" value="F:maltose binding"/>
    <property type="evidence" value="ECO:0007669"/>
    <property type="project" value="TreeGrafter"/>
</dbReference>
<dbReference type="GO" id="GO:0042956">
    <property type="term" value="P:maltodextrin transmembrane transport"/>
    <property type="evidence" value="ECO:0007669"/>
    <property type="project" value="TreeGrafter"/>
</dbReference>
<dbReference type="PANTHER" id="PTHR30061">
    <property type="entry name" value="MALTOSE-BINDING PERIPLASMIC PROTEIN"/>
    <property type="match status" value="1"/>
</dbReference>
<proteinExistence type="inferred from homology"/>
<evidence type="ECO:0000313" key="6">
    <source>
        <dbReference type="EMBL" id="QUI24730.1"/>
    </source>
</evidence>
<evidence type="ECO:0000256" key="5">
    <source>
        <dbReference type="SAM" id="SignalP"/>
    </source>
</evidence>
<feature type="signal peptide" evidence="5">
    <location>
        <begin position="1"/>
        <end position="19"/>
    </location>
</feature>
<accession>A0A8J8SIB3</accession>
<dbReference type="AlphaFoldDB" id="A0A8J8SIB3"/>
<evidence type="ECO:0000256" key="4">
    <source>
        <dbReference type="SAM" id="MobiDB-lite"/>
    </source>
</evidence>
<sequence>MRKILSLFMTLLLMLSVVGCTGDKEKGDSQKTPSSSDSSQGQEQDKDTLTFDAKEMTVYIRMMESQDKWFRENIIKKFEQQHGVKINVRTFENVVDLQQILELDKENTIGLVKTGDSMVTPLAKKGFMMRLNEIDGVDVASDLGDYLEEAVALGTIDGEPYYIPRKLETNTLLYLKSAVEDAVANWEPMKDAIQAMFKAENGFGLPSDYTLEADPNAWDWYDLAVAGYYWANTEMNGMKEPRIAHRGKDYAGTTTELVTKAFQAGASQEEVLHMTGQGIVDAYEWEVFMKENGLYNPGMWEEGWSGGGIWKAMAAGKVYLAFMHQIDAFFIHGGTDPSMTGFLANPDDMGVAIMPAGASLDMADGKPARMGKHASQLGGWWWGIPKSTPDAKLSYALARFITNAENHKAEASTFGMMPVRKDIMDDLGSSFEEDWIKDVFENAVKQINSDVTPLPTDLNWPEIAQLYNDAWFDIVVSGNHDSVQSQLETYTKKAADILKK</sequence>
<gene>
    <name evidence="6" type="ORF">HZI73_21580</name>
</gene>
<feature type="region of interest" description="Disordered" evidence="4">
    <location>
        <begin position="24"/>
        <end position="47"/>
    </location>
</feature>
<dbReference type="SUPFAM" id="SSF53850">
    <property type="entry name" value="Periplasmic binding protein-like II"/>
    <property type="match status" value="1"/>
</dbReference>
<dbReference type="Gene3D" id="3.40.190.10">
    <property type="entry name" value="Periplasmic binding protein-like II"/>
    <property type="match status" value="1"/>
</dbReference>
<dbReference type="RefSeq" id="WP_212695425.1">
    <property type="nucleotide sequence ID" value="NZ_CP058649.1"/>
</dbReference>
<dbReference type="GO" id="GO:0055052">
    <property type="term" value="C:ATP-binding cassette (ABC) transporter complex, substrate-binding subunit-containing"/>
    <property type="evidence" value="ECO:0007669"/>
    <property type="project" value="TreeGrafter"/>
</dbReference>
<evidence type="ECO:0000256" key="1">
    <source>
        <dbReference type="ARBA" id="ARBA00008520"/>
    </source>
</evidence>
<reference evidence="6" key="1">
    <citation type="submission" date="2020-07" db="EMBL/GenBank/DDBJ databases">
        <title>Vallitalea pronyensis genome.</title>
        <authorList>
            <person name="Postec A."/>
        </authorList>
    </citation>
    <scope>NUCLEOTIDE SEQUENCE</scope>
    <source>
        <strain evidence="6">FatNI3</strain>
    </source>
</reference>
<evidence type="ECO:0000256" key="3">
    <source>
        <dbReference type="ARBA" id="ARBA00022729"/>
    </source>
</evidence>
<dbReference type="InterPro" id="IPR006059">
    <property type="entry name" value="SBP"/>
</dbReference>
<dbReference type="PROSITE" id="PS51257">
    <property type="entry name" value="PROKAR_LIPOPROTEIN"/>
    <property type="match status" value="1"/>
</dbReference>
<dbReference type="EMBL" id="CP058649">
    <property type="protein sequence ID" value="QUI24730.1"/>
    <property type="molecule type" value="Genomic_DNA"/>
</dbReference>
<evidence type="ECO:0000256" key="2">
    <source>
        <dbReference type="ARBA" id="ARBA00022448"/>
    </source>
</evidence>
<dbReference type="PANTHER" id="PTHR30061:SF50">
    <property type="entry name" value="MALTOSE_MALTODEXTRIN-BINDING PERIPLASMIC PROTEIN"/>
    <property type="match status" value="1"/>
</dbReference>
<evidence type="ECO:0000313" key="7">
    <source>
        <dbReference type="Proteomes" id="UP000683246"/>
    </source>
</evidence>
<feature type="compositionally biased region" description="Low complexity" evidence="4">
    <location>
        <begin position="30"/>
        <end position="42"/>
    </location>
</feature>
<keyword evidence="7" id="KW-1185">Reference proteome</keyword>
<dbReference type="Pfam" id="PF13416">
    <property type="entry name" value="SBP_bac_8"/>
    <property type="match status" value="1"/>
</dbReference>
<feature type="chain" id="PRO_5039101579" evidence="5">
    <location>
        <begin position="20"/>
        <end position="500"/>
    </location>
</feature>
<dbReference type="Proteomes" id="UP000683246">
    <property type="component" value="Chromosome"/>
</dbReference>
<dbReference type="GO" id="GO:0015768">
    <property type="term" value="P:maltose transport"/>
    <property type="evidence" value="ECO:0007669"/>
    <property type="project" value="TreeGrafter"/>
</dbReference>
<keyword evidence="2" id="KW-0813">Transport</keyword>
<keyword evidence="3 5" id="KW-0732">Signal</keyword>